<feature type="domain" description="AAA+ ATPase" evidence="1">
    <location>
        <begin position="106"/>
        <end position="238"/>
    </location>
</feature>
<dbReference type="RefSeq" id="WP_191896535.1">
    <property type="nucleotide sequence ID" value="NZ_BMQD01000014.1"/>
</dbReference>
<evidence type="ECO:0000313" key="3">
    <source>
        <dbReference type="Proteomes" id="UP000627984"/>
    </source>
</evidence>
<protein>
    <submittedName>
        <fullName evidence="2">ATPase AAA</fullName>
    </submittedName>
</protein>
<reference evidence="2" key="1">
    <citation type="journal article" date="2014" name="Int. J. Syst. Evol. Microbiol.">
        <title>Complete genome sequence of Corynebacterium casei LMG S-19264T (=DSM 44701T), isolated from a smear-ripened cheese.</title>
        <authorList>
            <consortium name="US DOE Joint Genome Institute (JGI-PGF)"/>
            <person name="Walter F."/>
            <person name="Albersmeier A."/>
            <person name="Kalinowski J."/>
            <person name="Ruckert C."/>
        </authorList>
    </citation>
    <scope>NUCLEOTIDE SEQUENCE</scope>
    <source>
        <strain evidence="2">JCM 3093</strain>
    </source>
</reference>
<dbReference type="GO" id="GO:0005524">
    <property type="term" value="F:ATP binding"/>
    <property type="evidence" value="ECO:0007669"/>
    <property type="project" value="InterPro"/>
</dbReference>
<dbReference type="PIRSF" id="PIRSF003073">
    <property type="entry name" value="DNAC_TnpB_IstB"/>
    <property type="match status" value="1"/>
</dbReference>
<dbReference type="EMBL" id="BMQD01000014">
    <property type="protein sequence ID" value="GGK81332.1"/>
    <property type="molecule type" value="Genomic_DNA"/>
</dbReference>
<dbReference type="InterPro" id="IPR002611">
    <property type="entry name" value="IstB_ATP-bd"/>
</dbReference>
<name>A0AA37F661_9ACTN</name>
<dbReference type="SMART" id="SM00382">
    <property type="entry name" value="AAA"/>
    <property type="match status" value="1"/>
</dbReference>
<dbReference type="PANTHER" id="PTHR30050:SF4">
    <property type="entry name" value="ATP-BINDING PROTEIN RV3427C IN INSERTION SEQUENCE-RELATED"/>
    <property type="match status" value="1"/>
</dbReference>
<dbReference type="Gene3D" id="3.40.50.300">
    <property type="entry name" value="P-loop containing nucleotide triphosphate hydrolases"/>
    <property type="match status" value="1"/>
</dbReference>
<dbReference type="PANTHER" id="PTHR30050">
    <property type="entry name" value="CHROMOSOMAL REPLICATION INITIATOR PROTEIN DNAA"/>
    <property type="match status" value="1"/>
</dbReference>
<dbReference type="SUPFAM" id="SSF52540">
    <property type="entry name" value="P-loop containing nucleoside triphosphate hydrolases"/>
    <property type="match status" value="1"/>
</dbReference>
<evidence type="ECO:0000313" key="2">
    <source>
        <dbReference type="EMBL" id="GGK81332.1"/>
    </source>
</evidence>
<dbReference type="AlphaFoldDB" id="A0AA37F661"/>
<dbReference type="Proteomes" id="UP000627984">
    <property type="component" value="Unassembled WGS sequence"/>
</dbReference>
<dbReference type="InterPro" id="IPR003593">
    <property type="entry name" value="AAA+_ATPase"/>
</dbReference>
<gene>
    <name evidence="2" type="primary">istB</name>
    <name evidence="2" type="ORF">GCM10010126_45820</name>
</gene>
<comment type="caution">
    <text evidence="2">The sequence shown here is derived from an EMBL/GenBank/DDBJ whole genome shotgun (WGS) entry which is preliminary data.</text>
</comment>
<reference evidence="2" key="2">
    <citation type="submission" date="2022-09" db="EMBL/GenBank/DDBJ databases">
        <authorList>
            <person name="Sun Q."/>
            <person name="Ohkuma M."/>
        </authorList>
    </citation>
    <scope>NUCLEOTIDE SEQUENCE</scope>
    <source>
        <strain evidence="2">JCM 3093</strain>
    </source>
</reference>
<dbReference type="InterPro" id="IPR028350">
    <property type="entry name" value="DNAC/IstB-like"/>
</dbReference>
<sequence>MSVALPAPAPIPAELEALFTRMRFPYARKAAPEVLATARAQRWDPAEVVRVLLAEEVTGRDGATRRSRRKSANLPSGKTFDSWKSELSSISIATQNALKTLEWVGRAESCVISGPSGTGKTHFMEALCHLAIDCDLRVSWFTLETLAATIGRAKADSSVARTIGRICRADIIVVDDIGLLPVSHDTAEAFYRVVDAAYERRSLAVTSNIHPSGFDTIMPKTMATATVDRLMHHAHLVETSGESHRLAEALAGRGVVPLT</sequence>
<evidence type="ECO:0000259" key="1">
    <source>
        <dbReference type="SMART" id="SM00382"/>
    </source>
</evidence>
<accession>A0AA37F661</accession>
<dbReference type="GO" id="GO:0006260">
    <property type="term" value="P:DNA replication"/>
    <property type="evidence" value="ECO:0007669"/>
    <property type="project" value="TreeGrafter"/>
</dbReference>
<dbReference type="Pfam" id="PF01695">
    <property type="entry name" value="IstB_IS21"/>
    <property type="match status" value="1"/>
</dbReference>
<dbReference type="InterPro" id="IPR027417">
    <property type="entry name" value="P-loop_NTPase"/>
</dbReference>
<organism evidence="2 3">
    <name type="scientific">Planomonospora parontospora</name>
    <dbReference type="NCBI Taxonomy" id="58119"/>
    <lineage>
        <taxon>Bacteria</taxon>
        <taxon>Bacillati</taxon>
        <taxon>Actinomycetota</taxon>
        <taxon>Actinomycetes</taxon>
        <taxon>Streptosporangiales</taxon>
        <taxon>Streptosporangiaceae</taxon>
        <taxon>Planomonospora</taxon>
    </lineage>
</organism>
<proteinExistence type="predicted"/>